<reference evidence="8" key="1">
    <citation type="submission" date="2023-06" db="EMBL/GenBank/DDBJ databases">
        <title>Conoideocrella luteorostrata (Hypocreales: Clavicipitaceae), a potential biocontrol fungus for elongate hemlock scale in United States Christmas tree production areas.</title>
        <authorList>
            <person name="Barrett H."/>
            <person name="Lovett B."/>
            <person name="Macias A.M."/>
            <person name="Stajich J.E."/>
            <person name="Kasson M.T."/>
        </authorList>
    </citation>
    <scope>NUCLEOTIDE SEQUENCE</scope>
    <source>
        <strain evidence="8">ARSEF 14590</strain>
    </source>
</reference>
<dbReference type="GO" id="GO:0022857">
    <property type="term" value="F:transmembrane transporter activity"/>
    <property type="evidence" value="ECO:0007669"/>
    <property type="project" value="InterPro"/>
</dbReference>
<feature type="domain" description="Major facilitator superfamily (MFS) profile" evidence="7">
    <location>
        <begin position="52"/>
        <end position="481"/>
    </location>
</feature>
<evidence type="ECO:0000256" key="1">
    <source>
        <dbReference type="ARBA" id="ARBA00004141"/>
    </source>
</evidence>
<gene>
    <name evidence="8" type="ORF">QQS21_008612</name>
</gene>
<dbReference type="InterPro" id="IPR036259">
    <property type="entry name" value="MFS_trans_sf"/>
</dbReference>
<protein>
    <recommendedName>
        <fullName evidence="7">Major facilitator superfamily (MFS) profile domain-containing protein</fullName>
    </recommendedName>
</protein>
<dbReference type="PANTHER" id="PTHR43791">
    <property type="entry name" value="PERMEASE-RELATED"/>
    <property type="match status" value="1"/>
</dbReference>
<evidence type="ECO:0000313" key="9">
    <source>
        <dbReference type="Proteomes" id="UP001251528"/>
    </source>
</evidence>
<comment type="caution">
    <text evidence="8">The sequence shown here is derived from an EMBL/GenBank/DDBJ whole genome shotgun (WGS) entry which is preliminary data.</text>
</comment>
<feature type="transmembrane region" description="Helical" evidence="6">
    <location>
        <begin position="179"/>
        <end position="200"/>
    </location>
</feature>
<name>A0AAJ0CLA2_9HYPO</name>
<feature type="transmembrane region" description="Helical" evidence="6">
    <location>
        <begin position="300"/>
        <end position="325"/>
    </location>
</feature>
<evidence type="ECO:0000313" key="8">
    <source>
        <dbReference type="EMBL" id="KAK2593704.1"/>
    </source>
</evidence>
<feature type="transmembrane region" description="Helical" evidence="6">
    <location>
        <begin position="423"/>
        <end position="444"/>
    </location>
</feature>
<proteinExistence type="predicted"/>
<sequence>MEKAYIPNPSSREISDNEALKSLEVGIAEDIEEPCYTPTETKRLLRKIDWALLPFLAFLYLLSFLDRSNIGNAKLAGLEHDLGMTGKYDYNIAVSIFYPLYVAAEIPSNIAMKKLRPSIWIPSIMVVWGGLSIVMGLVKNFPGLLAVRAALGLAEGGLFPGIAYYISLWYRRHECGFRVAIFFSAATAAGAFGGLLARGIMEMKDLGGLNGWSWIFIIEGIITVVVGKIRNSSSPQHHQFLTLTAAVTAYFIMNDYPSTAKFLTEPEKAEVVRRLAQDQSVLSHQFKRQFIWDALKDWKIYIQMVIFFGILTPLYSVSIFLPTIIKSLGYTNEIAQLMSAPPYIAACLCTVGAGYWSDKQGHRGVYIVLFCAIGALGFALLAAVQSNGVKYFACFLVTIGTYPNVPLSVAWNSNNIGGSLKRGVGIAMVVGFGNMGGSASGFMFRNDEAPRYTSGYVTLVAMTALTCVSSIFMTWYLRRENARRDNEHRRPDEYTHEEKMLESERGDNATFFRYTV</sequence>
<dbReference type="PROSITE" id="PS50850">
    <property type="entry name" value="MFS"/>
    <property type="match status" value="1"/>
</dbReference>
<feature type="transmembrane region" description="Helical" evidence="6">
    <location>
        <begin position="456"/>
        <end position="477"/>
    </location>
</feature>
<dbReference type="PANTHER" id="PTHR43791:SF57">
    <property type="entry name" value="MAJOR FACILITATOR SUPERFAMILY (MFS) PROFILE DOMAIN-CONTAINING PROTEIN"/>
    <property type="match status" value="1"/>
</dbReference>
<dbReference type="SUPFAM" id="SSF103473">
    <property type="entry name" value="MFS general substrate transporter"/>
    <property type="match status" value="1"/>
</dbReference>
<dbReference type="InterPro" id="IPR020846">
    <property type="entry name" value="MFS_dom"/>
</dbReference>
<evidence type="ECO:0000256" key="4">
    <source>
        <dbReference type="ARBA" id="ARBA00022989"/>
    </source>
</evidence>
<dbReference type="FunFam" id="1.20.1250.20:FF:000034">
    <property type="entry name" value="MFS general substrate transporter"/>
    <property type="match status" value="1"/>
</dbReference>
<accession>A0AAJ0CLA2</accession>
<feature type="transmembrane region" description="Helical" evidence="6">
    <location>
        <begin position="212"/>
        <end position="229"/>
    </location>
</feature>
<evidence type="ECO:0000256" key="2">
    <source>
        <dbReference type="ARBA" id="ARBA00022448"/>
    </source>
</evidence>
<feature type="transmembrane region" description="Helical" evidence="6">
    <location>
        <begin position="90"/>
        <end position="107"/>
    </location>
</feature>
<organism evidence="8 9">
    <name type="scientific">Conoideocrella luteorostrata</name>
    <dbReference type="NCBI Taxonomy" id="1105319"/>
    <lineage>
        <taxon>Eukaryota</taxon>
        <taxon>Fungi</taxon>
        <taxon>Dikarya</taxon>
        <taxon>Ascomycota</taxon>
        <taxon>Pezizomycotina</taxon>
        <taxon>Sordariomycetes</taxon>
        <taxon>Hypocreomycetidae</taxon>
        <taxon>Hypocreales</taxon>
        <taxon>Clavicipitaceae</taxon>
        <taxon>Conoideocrella</taxon>
    </lineage>
</organism>
<feature type="transmembrane region" description="Helical" evidence="6">
    <location>
        <begin position="50"/>
        <end position="70"/>
    </location>
</feature>
<keyword evidence="9" id="KW-1185">Reference proteome</keyword>
<evidence type="ECO:0000256" key="6">
    <source>
        <dbReference type="SAM" id="Phobius"/>
    </source>
</evidence>
<feature type="transmembrane region" description="Helical" evidence="6">
    <location>
        <begin position="144"/>
        <end position="167"/>
    </location>
</feature>
<dbReference type="Pfam" id="PF07690">
    <property type="entry name" value="MFS_1"/>
    <property type="match status" value="1"/>
</dbReference>
<dbReference type="EMBL" id="JASWJB010000199">
    <property type="protein sequence ID" value="KAK2593704.1"/>
    <property type="molecule type" value="Genomic_DNA"/>
</dbReference>
<comment type="subcellular location">
    <subcellularLocation>
        <location evidence="1">Membrane</location>
        <topology evidence="1">Multi-pass membrane protein</topology>
    </subcellularLocation>
</comment>
<evidence type="ECO:0000256" key="3">
    <source>
        <dbReference type="ARBA" id="ARBA00022692"/>
    </source>
</evidence>
<feature type="transmembrane region" description="Helical" evidence="6">
    <location>
        <begin position="119"/>
        <end position="138"/>
    </location>
</feature>
<keyword evidence="4 6" id="KW-1133">Transmembrane helix</keyword>
<evidence type="ECO:0000259" key="7">
    <source>
        <dbReference type="PROSITE" id="PS50850"/>
    </source>
</evidence>
<dbReference type="AlphaFoldDB" id="A0AAJ0CLA2"/>
<feature type="transmembrane region" description="Helical" evidence="6">
    <location>
        <begin position="364"/>
        <end position="384"/>
    </location>
</feature>
<dbReference type="Proteomes" id="UP001251528">
    <property type="component" value="Unassembled WGS sequence"/>
</dbReference>
<keyword evidence="5 6" id="KW-0472">Membrane</keyword>
<dbReference type="FunFam" id="1.20.1250.20:FF:000068">
    <property type="entry name" value="MFS general substrate transporter"/>
    <property type="match status" value="1"/>
</dbReference>
<dbReference type="InterPro" id="IPR011701">
    <property type="entry name" value="MFS"/>
</dbReference>
<keyword evidence="2" id="KW-0813">Transport</keyword>
<dbReference type="Gene3D" id="1.20.1250.20">
    <property type="entry name" value="MFS general substrate transporter like domains"/>
    <property type="match status" value="2"/>
</dbReference>
<dbReference type="GO" id="GO:0016020">
    <property type="term" value="C:membrane"/>
    <property type="evidence" value="ECO:0007669"/>
    <property type="project" value="UniProtKB-SubCell"/>
</dbReference>
<evidence type="ECO:0000256" key="5">
    <source>
        <dbReference type="ARBA" id="ARBA00023136"/>
    </source>
</evidence>
<feature type="transmembrane region" description="Helical" evidence="6">
    <location>
        <begin position="390"/>
        <end position="411"/>
    </location>
</feature>
<keyword evidence="3 6" id="KW-0812">Transmembrane</keyword>
<feature type="transmembrane region" description="Helical" evidence="6">
    <location>
        <begin position="337"/>
        <end position="357"/>
    </location>
</feature>